<feature type="domain" description="DM13" evidence="1">
    <location>
        <begin position="18"/>
        <end position="115"/>
    </location>
</feature>
<gene>
    <name evidence="2" type="ORF">A3C89_00810</name>
</gene>
<sequence length="119" mass="13276">MSPNVQSDTLDPLNLAVAQIIGTAGHAASGKVHIVTVDDKKYIRYEDFKTINGPDLYVYLAKDLEAKEFISLGKLRATEGNVNYEVPEGVDIAEYRYALVWCKQFSVLFNYADIGELTK</sequence>
<proteinExistence type="predicted"/>
<accession>A0A1F6DH01</accession>
<evidence type="ECO:0000259" key="1">
    <source>
        <dbReference type="PROSITE" id="PS51549"/>
    </source>
</evidence>
<name>A0A1F6DH01_9BACT</name>
<dbReference type="AlphaFoldDB" id="A0A1F6DH01"/>
<dbReference type="Proteomes" id="UP000178794">
    <property type="component" value="Unassembled WGS sequence"/>
</dbReference>
<dbReference type="STRING" id="1798492.A3C89_00810"/>
<reference evidence="2 3" key="1">
    <citation type="journal article" date="2016" name="Nat. Commun.">
        <title>Thousands of microbial genomes shed light on interconnected biogeochemical processes in an aquifer system.</title>
        <authorList>
            <person name="Anantharaman K."/>
            <person name="Brown C.T."/>
            <person name="Hug L.A."/>
            <person name="Sharon I."/>
            <person name="Castelle C.J."/>
            <person name="Probst A.J."/>
            <person name="Thomas B.C."/>
            <person name="Singh A."/>
            <person name="Wilkins M.J."/>
            <person name="Karaoz U."/>
            <person name="Brodie E.L."/>
            <person name="Williams K.H."/>
            <person name="Hubbard S.S."/>
            <person name="Banfield J.F."/>
        </authorList>
    </citation>
    <scope>NUCLEOTIDE SEQUENCE [LARGE SCALE GENOMIC DNA]</scope>
</reference>
<dbReference type="EMBL" id="MFLF01000008">
    <property type="protein sequence ID" value="OGG60312.1"/>
    <property type="molecule type" value="Genomic_DNA"/>
</dbReference>
<dbReference type="PROSITE" id="PS51549">
    <property type="entry name" value="DM13"/>
    <property type="match status" value="1"/>
</dbReference>
<evidence type="ECO:0000313" key="3">
    <source>
        <dbReference type="Proteomes" id="UP000178794"/>
    </source>
</evidence>
<dbReference type="Pfam" id="PF10517">
    <property type="entry name" value="DM13"/>
    <property type="match status" value="1"/>
</dbReference>
<protein>
    <recommendedName>
        <fullName evidence="1">DM13 domain-containing protein</fullName>
    </recommendedName>
</protein>
<evidence type="ECO:0000313" key="2">
    <source>
        <dbReference type="EMBL" id="OGG60312.1"/>
    </source>
</evidence>
<comment type="caution">
    <text evidence="2">The sequence shown here is derived from an EMBL/GenBank/DDBJ whole genome shotgun (WGS) entry which is preliminary data.</text>
</comment>
<organism evidence="2 3">
    <name type="scientific">Candidatus Kaiserbacteria bacterium RIFCSPHIGHO2_02_FULL_50_50</name>
    <dbReference type="NCBI Taxonomy" id="1798492"/>
    <lineage>
        <taxon>Bacteria</taxon>
        <taxon>Candidatus Kaiseribacteriota</taxon>
    </lineage>
</organism>
<dbReference type="InterPro" id="IPR019545">
    <property type="entry name" value="DM13_domain"/>
</dbReference>